<keyword evidence="3" id="KW-0378">Hydrolase</keyword>
<keyword evidence="4" id="KW-0788">Thiol protease</keyword>
<dbReference type="Gene3D" id="3.30.310.130">
    <property type="entry name" value="Ubiquitin-related"/>
    <property type="match status" value="1"/>
</dbReference>
<dbReference type="PROSITE" id="PS50600">
    <property type="entry name" value="ULP_PROTEASE"/>
    <property type="match status" value="1"/>
</dbReference>
<dbReference type="InterPro" id="IPR003653">
    <property type="entry name" value="Peptidase_C48_C"/>
</dbReference>
<sequence>MGEGSNDLVIPHEGVNREKFESELWILFILCRHNISGFAVAPIDWGSLHCDAYALLRSTQHEAIARLGDLSRPNPHDGLYLQKTKPHADVDEYHFFNTYFYQKLKEAILIKHNEKEASFVRLRRWWKGVNIFEKAYIFLPIHEE</sequence>
<comment type="caution">
    <text evidence="6">The sequence shown here is derived from an EMBL/GenBank/DDBJ whole genome shotgun (WGS) entry which is preliminary data.</text>
</comment>
<evidence type="ECO:0000256" key="2">
    <source>
        <dbReference type="ARBA" id="ARBA00022670"/>
    </source>
</evidence>
<evidence type="ECO:0000256" key="4">
    <source>
        <dbReference type="ARBA" id="ARBA00022807"/>
    </source>
</evidence>
<evidence type="ECO:0000313" key="6">
    <source>
        <dbReference type="EMBL" id="MCD9639825.1"/>
    </source>
</evidence>
<dbReference type="Gene3D" id="1.10.418.20">
    <property type="match status" value="1"/>
</dbReference>
<gene>
    <name evidence="6" type="ORF">HAX54_024568</name>
</gene>
<dbReference type="Pfam" id="PF02902">
    <property type="entry name" value="Peptidase_C48"/>
    <property type="match status" value="1"/>
</dbReference>
<evidence type="ECO:0000259" key="5">
    <source>
        <dbReference type="PROSITE" id="PS50600"/>
    </source>
</evidence>
<organism evidence="6 7">
    <name type="scientific">Datura stramonium</name>
    <name type="common">Jimsonweed</name>
    <name type="synonym">Common thornapple</name>
    <dbReference type="NCBI Taxonomy" id="4076"/>
    <lineage>
        <taxon>Eukaryota</taxon>
        <taxon>Viridiplantae</taxon>
        <taxon>Streptophyta</taxon>
        <taxon>Embryophyta</taxon>
        <taxon>Tracheophyta</taxon>
        <taxon>Spermatophyta</taxon>
        <taxon>Magnoliopsida</taxon>
        <taxon>eudicotyledons</taxon>
        <taxon>Gunneridae</taxon>
        <taxon>Pentapetalae</taxon>
        <taxon>asterids</taxon>
        <taxon>lamiids</taxon>
        <taxon>Solanales</taxon>
        <taxon>Solanaceae</taxon>
        <taxon>Solanoideae</taxon>
        <taxon>Datureae</taxon>
        <taxon>Datura</taxon>
    </lineage>
</organism>
<protein>
    <recommendedName>
        <fullName evidence="5">Ubiquitin-like protease family profile domain-containing protein</fullName>
    </recommendedName>
</protein>
<reference evidence="6 7" key="1">
    <citation type="journal article" date="2021" name="BMC Genomics">
        <title>Datura genome reveals duplications of psychoactive alkaloid biosynthetic genes and high mutation rate following tissue culture.</title>
        <authorList>
            <person name="Rajewski A."/>
            <person name="Carter-House D."/>
            <person name="Stajich J."/>
            <person name="Litt A."/>
        </authorList>
    </citation>
    <scope>NUCLEOTIDE SEQUENCE [LARGE SCALE GENOMIC DNA]</scope>
    <source>
        <strain evidence="6">AR-01</strain>
    </source>
</reference>
<dbReference type="PANTHER" id="PTHR46915:SF2">
    <property type="entry name" value="UBIQUITIN-LIKE PROTEASE 4"/>
    <property type="match status" value="1"/>
</dbReference>
<dbReference type="SUPFAM" id="SSF54001">
    <property type="entry name" value="Cysteine proteinases"/>
    <property type="match status" value="1"/>
</dbReference>
<feature type="domain" description="Ubiquitin-like protease family profile" evidence="5">
    <location>
        <begin position="54"/>
        <end position="144"/>
    </location>
</feature>
<dbReference type="PANTHER" id="PTHR46915">
    <property type="entry name" value="UBIQUITIN-LIKE PROTEASE 4-RELATED"/>
    <property type="match status" value="1"/>
</dbReference>
<evidence type="ECO:0000256" key="1">
    <source>
        <dbReference type="ARBA" id="ARBA00005234"/>
    </source>
</evidence>
<evidence type="ECO:0000256" key="3">
    <source>
        <dbReference type="ARBA" id="ARBA00022801"/>
    </source>
</evidence>
<accession>A0ABS8V165</accession>
<name>A0ABS8V165_DATST</name>
<comment type="similarity">
    <text evidence="1">Belongs to the peptidase C48 family.</text>
</comment>
<proteinExistence type="inferred from homology"/>
<dbReference type="Proteomes" id="UP000823775">
    <property type="component" value="Unassembled WGS sequence"/>
</dbReference>
<dbReference type="EMBL" id="JACEIK010002993">
    <property type="protein sequence ID" value="MCD9639825.1"/>
    <property type="molecule type" value="Genomic_DNA"/>
</dbReference>
<evidence type="ECO:0000313" key="7">
    <source>
        <dbReference type="Proteomes" id="UP000823775"/>
    </source>
</evidence>
<dbReference type="InterPro" id="IPR038765">
    <property type="entry name" value="Papain-like_cys_pep_sf"/>
</dbReference>
<keyword evidence="7" id="KW-1185">Reference proteome</keyword>
<keyword evidence="2" id="KW-0645">Protease</keyword>